<comment type="caution">
    <text evidence="1">The sequence shown here is derived from an EMBL/GenBank/DDBJ whole genome shotgun (WGS) entry which is preliminary data.</text>
</comment>
<organism evidence="1 2">
    <name type="scientific">Agaribacillus aureus</name>
    <dbReference type="NCBI Taxonomy" id="3051825"/>
    <lineage>
        <taxon>Bacteria</taxon>
        <taxon>Pseudomonadati</taxon>
        <taxon>Bacteroidota</taxon>
        <taxon>Cytophagia</taxon>
        <taxon>Cytophagales</taxon>
        <taxon>Splendidivirgaceae</taxon>
        <taxon>Agaribacillus</taxon>
    </lineage>
</organism>
<name>A0ABT8LDC1_9BACT</name>
<evidence type="ECO:0000313" key="1">
    <source>
        <dbReference type="EMBL" id="MDN5214967.1"/>
    </source>
</evidence>
<dbReference type="Pfam" id="PF13031">
    <property type="entry name" value="DUF3892"/>
    <property type="match status" value="1"/>
</dbReference>
<dbReference type="RefSeq" id="WP_346760305.1">
    <property type="nucleotide sequence ID" value="NZ_JAUJEB010000005.1"/>
</dbReference>
<proteinExistence type="predicted"/>
<dbReference type="InterPro" id="IPR024997">
    <property type="entry name" value="DUF3892"/>
</dbReference>
<dbReference type="EMBL" id="JAUJEB010000005">
    <property type="protein sequence ID" value="MDN5214967.1"/>
    <property type="molecule type" value="Genomic_DNA"/>
</dbReference>
<protein>
    <submittedName>
        <fullName evidence="1">DUF3892 domain-containing protein</fullName>
    </submittedName>
</protein>
<reference evidence="1" key="1">
    <citation type="submission" date="2023-06" db="EMBL/GenBank/DDBJ databases">
        <title>Genomic of Agaribacillus aureum.</title>
        <authorList>
            <person name="Wang G."/>
        </authorList>
    </citation>
    <scope>NUCLEOTIDE SEQUENCE</scope>
    <source>
        <strain evidence="1">BMA12</strain>
    </source>
</reference>
<gene>
    <name evidence="1" type="ORF">QQ020_23000</name>
</gene>
<evidence type="ECO:0000313" key="2">
    <source>
        <dbReference type="Proteomes" id="UP001172083"/>
    </source>
</evidence>
<dbReference type="Proteomes" id="UP001172083">
    <property type="component" value="Unassembled WGS sequence"/>
</dbReference>
<accession>A0ABT8LDC1</accession>
<sequence length="94" mass="10762">MKRIEIKCIKKNDRNSPVERITHVGGKNNDGTNWKQTTSKTIQQIEAYGWEFFVTKNFREVKVIVAVSKAGNKYLKTEADGYEPNNLLSLPECT</sequence>
<keyword evidence="2" id="KW-1185">Reference proteome</keyword>